<dbReference type="AlphaFoldDB" id="A0A0N1H4B8"/>
<dbReference type="EMBL" id="LFJN01000039">
    <property type="protein sequence ID" value="KPI35504.1"/>
    <property type="molecule type" value="Genomic_DNA"/>
</dbReference>
<comment type="caution">
    <text evidence="2">The sequence shown here is derived from an EMBL/GenBank/DDBJ whole genome shotgun (WGS) entry which is preliminary data.</text>
</comment>
<evidence type="ECO:0000313" key="2">
    <source>
        <dbReference type="EMBL" id="KPI35504.1"/>
    </source>
</evidence>
<proteinExistence type="predicted"/>
<accession>A0A0N1H4B8</accession>
<organism evidence="2 3">
    <name type="scientific">Cyphellophora attinorum</name>
    <dbReference type="NCBI Taxonomy" id="1664694"/>
    <lineage>
        <taxon>Eukaryota</taxon>
        <taxon>Fungi</taxon>
        <taxon>Dikarya</taxon>
        <taxon>Ascomycota</taxon>
        <taxon>Pezizomycotina</taxon>
        <taxon>Eurotiomycetes</taxon>
        <taxon>Chaetothyriomycetidae</taxon>
        <taxon>Chaetothyriales</taxon>
        <taxon>Cyphellophoraceae</taxon>
        <taxon>Cyphellophora</taxon>
    </lineage>
</organism>
<evidence type="ECO:0000313" key="3">
    <source>
        <dbReference type="Proteomes" id="UP000038010"/>
    </source>
</evidence>
<feature type="compositionally biased region" description="Basic and acidic residues" evidence="1">
    <location>
        <begin position="181"/>
        <end position="214"/>
    </location>
</feature>
<reference evidence="2 3" key="1">
    <citation type="submission" date="2015-06" db="EMBL/GenBank/DDBJ databases">
        <title>Draft genome of the ant-associated black yeast Phialophora attae CBS 131958.</title>
        <authorList>
            <person name="Moreno L.F."/>
            <person name="Stielow B.J."/>
            <person name="de Hoog S."/>
            <person name="Vicente V.A."/>
            <person name="Weiss V.A."/>
            <person name="de Vries M."/>
            <person name="Cruz L.M."/>
            <person name="Souza E.M."/>
        </authorList>
    </citation>
    <scope>NUCLEOTIDE SEQUENCE [LARGE SCALE GENOMIC DNA]</scope>
    <source>
        <strain evidence="2 3">CBS 131958</strain>
    </source>
</reference>
<dbReference type="STRING" id="1664694.A0A0N1H4B8"/>
<dbReference type="RefSeq" id="XP_017995467.1">
    <property type="nucleotide sequence ID" value="XM_018139737.1"/>
</dbReference>
<gene>
    <name evidence="2" type="ORF">AB675_10933</name>
</gene>
<feature type="region of interest" description="Disordered" evidence="1">
    <location>
        <begin position="179"/>
        <end position="214"/>
    </location>
</feature>
<dbReference type="InterPro" id="IPR010989">
    <property type="entry name" value="SNARE"/>
</dbReference>
<evidence type="ECO:0000256" key="1">
    <source>
        <dbReference type="SAM" id="MobiDB-lite"/>
    </source>
</evidence>
<dbReference type="SUPFAM" id="SSF47661">
    <property type="entry name" value="t-snare proteins"/>
    <property type="match status" value="1"/>
</dbReference>
<dbReference type="GO" id="GO:0016020">
    <property type="term" value="C:membrane"/>
    <property type="evidence" value="ECO:0007669"/>
    <property type="project" value="InterPro"/>
</dbReference>
<dbReference type="GeneID" id="28731617"/>
<sequence length="214" mass="23433">MSGVEIVGLAIGVAGIATDVAFSLSTFSRTVKSANKSINYLHREVSEVETVTHLISTTLGEEKLAKAASEKLKDAIKSALESCKDVLKEISIAMNPVSNKKDPPPAYAATERQPMAKPSFFRRLKFTLMEEEIMKMRDSLRSSIGMIGLLVQLLLSAAHIKEHPGQSLPVERLQGLAAYGKAKEKPEEEEKSPVKEKPVKEEKSAEGDKGWRSL</sequence>
<dbReference type="Proteomes" id="UP000038010">
    <property type="component" value="Unassembled WGS sequence"/>
</dbReference>
<dbReference type="GO" id="GO:0016192">
    <property type="term" value="P:vesicle-mediated transport"/>
    <property type="evidence" value="ECO:0007669"/>
    <property type="project" value="InterPro"/>
</dbReference>
<dbReference type="VEuPathDB" id="FungiDB:AB675_10933"/>
<name>A0A0N1H4B8_9EURO</name>
<keyword evidence="3" id="KW-1185">Reference proteome</keyword>
<protein>
    <recommendedName>
        <fullName evidence="4">Fungal N-terminal domain-containing protein</fullName>
    </recommendedName>
</protein>
<evidence type="ECO:0008006" key="4">
    <source>
        <dbReference type="Google" id="ProtNLM"/>
    </source>
</evidence>